<proteinExistence type="predicted"/>
<dbReference type="Proteomes" id="UP000198284">
    <property type="component" value="Unassembled WGS sequence"/>
</dbReference>
<dbReference type="EMBL" id="FZOT01000022">
    <property type="protein sequence ID" value="SNT28626.1"/>
    <property type="molecule type" value="Genomic_DNA"/>
</dbReference>
<keyword evidence="2" id="KW-1185">Reference proteome</keyword>
<accession>A0A239LD95</accession>
<dbReference type="OrthoDB" id="8637097at2"/>
<sequence>MSRDKKKRTKVYRPKHIQIPVMPDLQREFMLAAHASLATLRLAPSLDAFDNLADLFNTVYVAARDAGHSITVLESGMRALQTVGDRHDEKGALAIARFELPPIENAVFECERLVPLLDIFGLYKARLKAQALQRMNALQAPLEAA</sequence>
<protein>
    <submittedName>
        <fullName evidence="1">Uncharacterized protein</fullName>
    </submittedName>
</protein>
<dbReference type="RefSeq" id="WP_089401404.1">
    <property type="nucleotide sequence ID" value="NZ_FZOT01000022.1"/>
</dbReference>
<evidence type="ECO:0000313" key="2">
    <source>
        <dbReference type="Proteomes" id="UP000198284"/>
    </source>
</evidence>
<dbReference type="AlphaFoldDB" id="A0A239LD95"/>
<gene>
    <name evidence="1" type="ORF">SAMN06265795_12218</name>
</gene>
<reference evidence="1 2" key="1">
    <citation type="submission" date="2017-06" db="EMBL/GenBank/DDBJ databases">
        <authorList>
            <person name="Kim H.J."/>
            <person name="Triplett B.A."/>
        </authorList>
    </citation>
    <scope>NUCLEOTIDE SEQUENCE [LARGE SCALE GENOMIC DNA]</scope>
    <source>
        <strain evidence="1 2">U15</strain>
    </source>
</reference>
<organism evidence="1 2">
    <name type="scientific">Noviherbaspirillum humi</name>
    <dbReference type="NCBI Taxonomy" id="1688639"/>
    <lineage>
        <taxon>Bacteria</taxon>
        <taxon>Pseudomonadati</taxon>
        <taxon>Pseudomonadota</taxon>
        <taxon>Betaproteobacteria</taxon>
        <taxon>Burkholderiales</taxon>
        <taxon>Oxalobacteraceae</taxon>
        <taxon>Noviherbaspirillum</taxon>
    </lineage>
</organism>
<evidence type="ECO:0000313" key="1">
    <source>
        <dbReference type="EMBL" id="SNT28626.1"/>
    </source>
</evidence>
<name>A0A239LD95_9BURK</name>